<dbReference type="Pfam" id="PF04542">
    <property type="entry name" value="Sigma70_r2"/>
    <property type="match status" value="1"/>
</dbReference>
<keyword evidence="4" id="KW-0238">DNA-binding</keyword>
<keyword evidence="2" id="KW-0805">Transcription regulation</keyword>
<dbReference type="InterPro" id="IPR013325">
    <property type="entry name" value="RNA_pol_sigma_r2"/>
</dbReference>
<dbReference type="Gene3D" id="1.10.10.10">
    <property type="entry name" value="Winged helix-like DNA-binding domain superfamily/Winged helix DNA-binding domain"/>
    <property type="match status" value="1"/>
</dbReference>
<dbReference type="Proteomes" id="UP000064967">
    <property type="component" value="Chromosome"/>
</dbReference>
<dbReference type="KEGG" id="llu:AKJ09_08264"/>
<comment type="similarity">
    <text evidence="1">Belongs to the sigma-70 factor family. ECF subfamily.</text>
</comment>
<dbReference type="AlphaFoldDB" id="A0A0K1Q6Z4"/>
<dbReference type="InterPro" id="IPR013324">
    <property type="entry name" value="RNA_pol_sigma_r3/r4-like"/>
</dbReference>
<dbReference type="NCBIfam" id="TIGR02937">
    <property type="entry name" value="sigma70-ECF"/>
    <property type="match status" value="1"/>
</dbReference>
<dbReference type="STRING" id="1391654.AKJ09_08264"/>
<dbReference type="GO" id="GO:0016987">
    <property type="term" value="F:sigma factor activity"/>
    <property type="evidence" value="ECO:0007669"/>
    <property type="project" value="UniProtKB-KW"/>
</dbReference>
<evidence type="ECO:0000256" key="3">
    <source>
        <dbReference type="ARBA" id="ARBA00023082"/>
    </source>
</evidence>
<dbReference type="SUPFAM" id="SSF88659">
    <property type="entry name" value="Sigma3 and sigma4 domains of RNA polymerase sigma factors"/>
    <property type="match status" value="1"/>
</dbReference>
<dbReference type="InterPro" id="IPR007627">
    <property type="entry name" value="RNA_pol_sigma70_r2"/>
</dbReference>
<feature type="domain" description="RNA polymerase sigma-70 region 2" evidence="6">
    <location>
        <begin position="2"/>
        <end position="65"/>
    </location>
</feature>
<dbReference type="EMBL" id="CP012333">
    <property type="protein sequence ID" value="AKV01601.1"/>
    <property type="molecule type" value="Genomic_DNA"/>
</dbReference>
<keyword evidence="3" id="KW-0731">Sigma factor</keyword>
<evidence type="ECO:0000313" key="7">
    <source>
        <dbReference type="EMBL" id="AKV01601.1"/>
    </source>
</evidence>
<dbReference type="InterPro" id="IPR039425">
    <property type="entry name" value="RNA_pol_sigma-70-like"/>
</dbReference>
<dbReference type="GO" id="GO:0006352">
    <property type="term" value="P:DNA-templated transcription initiation"/>
    <property type="evidence" value="ECO:0007669"/>
    <property type="project" value="InterPro"/>
</dbReference>
<protein>
    <submittedName>
        <fullName evidence="7">RNA polymerase sigma factor RpoE</fullName>
    </submittedName>
</protein>
<evidence type="ECO:0000313" key="8">
    <source>
        <dbReference type="Proteomes" id="UP000064967"/>
    </source>
</evidence>
<gene>
    <name evidence="7" type="ORF">AKJ09_08264</name>
</gene>
<keyword evidence="8" id="KW-1185">Reference proteome</keyword>
<proteinExistence type="inferred from homology"/>
<evidence type="ECO:0000256" key="1">
    <source>
        <dbReference type="ARBA" id="ARBA00010641"/>
    </source>
</evidence>
<reference evidence="7 8" key="1">
    <citation type="submission" date="2015-08" db="EMBL/GenBank/DDBJ databases">
        <authorList>
            <person name="Babu N.S."/>
            <person name="Beckwith C.J."/>
            <person name="Beseler K.G."/>
            <person name="Brison A."/>
            <person name="Carone J.V."/>
            <person name="Caskin T.P."/>
            <person name="Diamond M."/>
            <person name="Durham M.E."/>
            <person name="Foxe J.M."/>
            <person name="Go M."/>
            <person name="Henderson B.A."/>
            <person name="Jones I.B."/>
            <person name="McGettigan J.A."/>
            <person name="Micheletti S.J."/>
            <person name="Nasrallah M.E."/>
            <person name="Ortiz D."/>
            <person name="Piller C.R."/>
            <person name="Privatt S.R."/>
            <person name="Schneider S.L."/>
            <person name="Sharp S."/>
            <person name="Smith T.C."/>
            <person name="Stanton J.D."/>
            <person name="Ullery H.E."/>
            <person name="Wilson R.J."/>
            <person name="Serrano M.G."/>
            <person name="Buck G."/>
            <person name="Lee V."/>
            <person name="Wang Y."/>
            <person name="Carvalho R."/>
            <person name="Voegtly L."/>
            <person name="Shi R."/>
            <person name="Duckworth R."/>
            <person name="Johnson A."/>
            <person name="Loviza R."/>
            <person name="Walstead R."/>
            <person name="Shah Z."/>
            <person name="Kiflezghi M."/>
            <person name="Wade K."/>
            <person name="Ball S.L."/>
            <person name="Bradley K.W."/>
            <person name="Asai D.J."/>
            <person name="Bowman C.A."/>
            <person name="Russell D.A."/>
            <person name="Pope W.H."/>
            <person name="Jacobs-Sera D."/>
            <person name="Hendrix R.W."/>
            <person name="Hatfull G.F."/>
        </authorList>
    </citation>
    <scope>NUCLEOTIDE SEQUENCE [LARGE SCALE GENOMIC DNA]</scope>
    <source>
        <strain evidence="7 8">DSM 27648</strain>
    </source>
</reference>
<name>A0A0K1Q6Z4_9BACT</name>
<dbReference type="InterPro" id="IPR036388">
    <property type="entry name" value="WH-like_DNA-bd_sf"/>
</dbReference>
<sequence>MAHRFPRLISEDDAADLVSTVYELLLAGDMRRLRTFDASRGSALSAWLRTIAVNAVYDHLRSVRRSPEMTGLDDALELVSPAPDPFEATFEHERRVLAIRLFDELSEKDQSFVVLYFGAELEPPAIASKLSISVNTVYSKKHKIQGRFESLLRLVTDREMDARTLAA</sequence>
<accession>A0A0K1Q6Z4</accession>
<dbReference type="Gene3D" id="1.10.1740.10">
    <property type="match status" value="1"/>
</dbReference>
<dbReference type="InterPro" id="IPR014284">
    <property type="entry name" value="RNA_pol_sigma-70_dom"/>
</dbReference>
<dbReference type="SUPFAM" id="SSF88946">
    <property type="entry name" value="Sigma2 domain of RNA polymerase sigma factors"/>
    <property type="match status" value="1"/>
</dbReference>
<dbReference type="RefSeq" id="WP_169928179.1">
    <property type="nucleotide sequence ID" value="NZ_CP012333.1"/>
</dbReference>
<evidence type="ECO:0000256" key="5">
    <source>
        <dbReference type="ARBA" id="ARBA00023163"/>
    </source>
</evidence>
<keyword evidence="5" id="KW-0804">Transcription</keyword>
<dbReference type="GO" id="GO:0003677">
    <property type="term" value="F:DNA binding"/>
    <property type="evidence" value="ECO:0007669"/>
    <property type="project" value="UniProtKB-KW"/>
</dbReference>
<dbReference type="PANTHER" id="PTHR43133:SF8">
    <property type="entry name" value="RNA POLYMERASE SIGMA FACTOR HI_1459-RELATED"/>
    <property type="match status" value="1"/>
</dbReference>
<evidence type="ECO:0000256" key="4">
    <source>
        <dbReference type="ARBA" id="ARBA00023125"/>
    </source>
</evidence>
<dbReference type="PANTHER" id="PTHR43133">
    <property type="entry name" value="RNA POLYMERASE ECF-TYPE SIGMA FACTO"/>
    <property type="match status" value="1"/>
</dbReference>
<organism evidence="7 8">
    <name type="scientific">Labilithrix luteola</name>
    <dbReference type="NCBI Taxonomy" id="1391654"/>
    <lineage>
        <taxon>Bacteria</taxon>
        <taxon>Pseudomonadati</taxon>
        <taxon>Myxococcota</taxon>
        <taxon>Polyangia</taxon>
        <taxon>Polyangiales</taxon>
        <taxon>Labilitrichaceae</taxon>
        <taxon>Labilithrix</taxon>
    </lineage>
</organism>
<evidence type="ECO:0000256" key="2">
    <source>
        <dbReference type="ARBA" id="ARBA00023015"/>
    </source>
</evidence>
<evidence type="ECO:0000259" key="6">
    <source>
        <dbReference type="Pfam" id="PF04542"/>
    </source>
</evidence>